<keyword evidence="4" id="KW-0378">Hydrolase</keyword>
<feature type="region of interest" description="Disordered" evidence="2">
    <location>
        <begin position="199"/>
        <end position="236"/>
    </location>
</feature>
<dbReference type="InterPro" id="IPR012337">
    <property type="entry name" value="RNaseH-like_sf"/>
</dbReference>
<protein>
    <submittedName>
        <fullName evidence="4">DEDDh family exonuclease</fullName>
    </submittedName>
</protein>
<evidence type="ECO:0000313" key="4">
    <source>
        <dbReference type="EMBL" id="MCK9878686.1"/>
    </source>
</evidence>
<dbReference type="PANTHER" id="PTHR32097">
    <property type="entry name" value="CAMP-BINDING PROTEIN 1-RELATED"/>
    <property type="match status" value="1"/>
</dbReference>
<reference evidence="4 5" key="1">
    <citation type="submission" date="2022-04" db="EMBL/GenBank/DDBJ databases">
        <title>Genome diversity in the genus Frankia.</title>
        <authorList>
            <person name="Carlos-Shanley C."/>
            <person name="Hahn D."/>
        </authorList>
    </citation>
    <scope>NUCLEOTIDE SEQUENCE [LARGE SCALE GENOMIC DNA]</scope>
    <source>
        <strain evidence="4 5">Ag45/Mut15</strain>
    </source>
</reference>
<keyword evidence="5" id="KW-1185">Reference proteome</keyword>
<dbReference type="SMART" id="SM00292">
    <property type="entry name" value="BRCT"/>
    <property type="match status" value="1"/>
</dbReference>
<dbReference type="PROSITE" id="PS50172">
    <property type="entry name" value="BRCT"/>
    <property type="match status" value="1"/>
</dbReference>
<dbReference type="Pfam" id="PF02342">
    <property type="entry name" value="TerD"/>
    <property type="match status" value="1"/>
</dbReference>
<dbReference type="InterPro" id="IPR051324">
    <property type="entry name" value="Stress/Tellurium_Resist"/>
</dbReference>
<dbReference type="InterPro" id="IPR003325">
    <property type="entry name" value="TerD"/>
</dbReference>
<dbReference type="SMART" id="SM00479">
    <property type="entry name" value="EXOIII"/>
    <property type="match status" value="1"/>
</dbReference>
<dbReference type="Gene3D" id="2.60.60.30">
    <property type="entry name" value="sav2460 like domains"/>
    <property type="match status" value="1"/>
</dbReference>
<dbReference type="CDD" id="cd06974">
    <property type="entry name" value="TerD_like"/>
    <property type="match status" value="1"/>
</dbReference>
<dbReference type="Pfam" id="PF00929">
    <property type="entry name" value="RNase_T"/>
    <property type="match status" value="1"/>
</dbReference>
<comment type="caution">
    <text evidence="4">The sequence shown here is derived from an EMBL/GenBank/DDBJ whole genome shotgun (WGS) entry which is preliminary data.</text>
</comment>
<dbReference type="InterPro" id="IPR013520">
    <property type="entry name" value="Ribonucl_H"/>
</dbReference>
<dbReference type="PANTHER" id="PTHR32097:SF4">
    <property type="entry name" value="GENERAL STRESS PROTEIN 16U"/>
    <property type="match status" value="1"/>
</dbReference>
<name>A0ABT0K4G2_9ACTN</name>
<dbReference type="Gene3D" id="3.30.420.10">
    <property type="entry name" value="Ribonuclease H-like superfamily/Ribonuclease H"/>
    <property type="match status" value="1"/>
</dbReference>
<dbReference type="Gene3D" id="3.40.50.10190">
    <property type="entry name" value="BRCT domain"/>
    <property type="match status" value="1"/>
</dbReference>
<dbReference type="NCBIfam" id="NF004719">
    <property type="entry name" value="PRK06063.1"/>
    <property type="match status" value="1"/>
</dbReference>
<dbReference type="EMBL" id="JALKFT010000041">
    <property type="protein sequence ID" value="MCK9878686.1"/>
    <property type="molecule type" value="Genomic_DNA"/>
</dbReference>
<comment type="similarity">
    <text evidence="1">Belongs to the CAPAB/TerDEXZ family.</text>
</comment>
<dbReference type="Proteomes" id="UP001201873">
    <property type="component" value="Unassembled WGS sequence"/>
</dbReference>
<evidence type="ECO:0000259" key="3">
    <source>
        <dbReference type="PROSITE" id="PS50172"/>
    </source>
</evidence>
<dbReference type="RefSeq" id="WP_248826771.1">
    <property type="nucleotide sequence ID" value="NZ_JALKFT010000041.1"/>
</dbReference>
<evidence type="ECO:0000256" key="2">
    <source>
        <dbReference type="SAM" id="MobiDB-lite"/>
    </source>
</evidence>
<sequence length="670" mass="71130">MTTAVVEVPDFARTFQQPYAVVDVETSGLVPHRHRVLSLAVVHVAADGRVEDRWSTMLDPGCDPGPVHIHGLTRDRLAGSPTFEDVVDTLSRMLAGRVFVAHNAVFDWRMLAAEAIRCGRRLPVEWRLCTHVLAKRLGLDLPNLRLGTLARHWGITQRRAHDAADDADVLAALLPRALDLAARQYLDLPLAACGTERDDAAAAPSSYRHHDTGKRPGRNRPYPKKPGCPYLNPGRLAPDAPLVQGMRVAFTGDTVVPREELERQATAAGLHVTSSVSRLTSLIVSNDIAAGSSKARAAVTHGTPVVDEQDFTRLLVDVRTGRLRDGGTTAVERTANAPTANGPVSVPVQASADEPAPEPAAVLATGSSAEQDVAAPAVPAMVQAQLPPPAPASAPLPVPAAHSLVGRRILVLGGPHDEAATMRERIGLLGAVPAVNVTASLALAVCLNGAGLDRRMPRIRMLGVPVISADEFVHQLDTGQPGRAGDLPASTASRRAGLRLPRGGVVDLPVASAGDRWSVSATWSWDAGEVDLVAFLVGEDEQVASDEDFVFYNQPSAGEAVRLMVEGPAEQTVALDLSAVPGDVSRIVIAATLDGARTFGDVGPVEMSAVAPDGDTVLRATLDAATTERTMVLAEVYQRNRRWRFRAVGQGYDHDLARLAESYGVDVQDS</sequence>
<evidence type="ECO:0000313" key="5">
    <source>
        <dbReference type="Proteomes" id="UP001201873"/>
    </source>
</evidence>
<feature type="domain" description="BRCT" evidence="3">
    <location>
        <begin position="238"/>
        <end position="309"/>
    </location>
</feature>
<dbReference type="InterPro" id="IPR036420">
    <property type="entry name" value="BRCT_dom_sf"/>
</dbReference>
<dbReference type="SUPFAM" id="SSF53098">
    <property type="entry name" value="Ribonuclease H-like"/>
    <property type="match status" value="1"/>
</dbReference>
<dbReference type="GO" id="GO:0004527">
    <property type="term" value="F:exonuclease activity"/>
    <property type="evidence" value="ECO:0007669"/>
    <property type="project" value="UniProtKB-KW"/>
</dbReference>
<keyword evidence="4" id="KW-0540">Nuclease</keyword>
<feature type="region of interest" description="Disordered" evidence="2">
    <location>
        <begin position="326"/>
        <end position="345"/>
    </location>
</feature>
<organism evidence="4 5">
    <name type="scientific">Frankia umida</name>
    <dbReference type="NCBI Taxonomy" id="573489"/>
    <lineage>
        <taxon>Bacteria</taxon>
        <taxon>Bacillati</taxon>
        <taxon>Actinomycetota</taxon>
        <taxon>Actinomycetes</taxon>
        <taxon>Frankiales</taxon>
        <taxon>Frankiaceae</taxon>
        <taxon>Frankia</taxon>
    </lineage>
</organism>
<dbReference type="InterPro" id="IPR001357">
    <property type="entry name" value="BRCT_dom"/>
</dbReference>
<accession>A0ABT0K4G2</accession>
<dbReference type="CDD" id="cd06127">
    <property type="entry name" value="DEDDh"/>
    <property type="match status" value="1"/>
</dbReference>
<gene>
    <name evidence="4" type="ORF">MXD59_23465</name>
</gene>
<proteinExistence type="inferred from homology"/>
<keyword evidence="4" id="KW-0269">Exonuclease</keyword>
<dbReference type="InterPro" id="IPR036397">
    <property type="entry name" value="RNaseH_sf"/>
</dbReference>
<evidence type="ECO:0000256" key="1">
    <source>
        <dbReference type="ARBA" id="ARBA00008775"/>
    </source>
</evidence>
<dbReference type="SUPFAM" id="SSF52113">
    <property type="entry name" value="BRCT domain"/>
    <property type="match status" value="1"/>
</dbReference>
<dbReference type="Pfam" id="PF00533">
    <property type="entry name" value="BRCT"/>
    <property type="match status" value="1"/>
</dbReference>